<dbReference type="Gene3D" id="3.20.20.370">
    <property type="entry name" value="Glycoside hydrolase/deacetylase"/>
    <property type="match status" value="1"/>
</dbReference>
<dbReference type="CDD" id="cd10917">
    <property type="entry name" value="CE4_NodB_like_6s_7s"/>
    <property type="match status" value="1"/>
</dbReference>
<protein>
    <submittedName>
        <fullName evidence="4">Xylanase</fullName>
    </submittedName>
</protein>
<dbReference type="Pfam" id="PF01522">
    <property type="entry name" value="Polysacc_deac_1"/>
    <property type="match status" value="1"/>
</dbReference>
<dbReference type="Proteomes" id="UP000060513">
    <property type="component" value="Chromosome"/>
</dbReference>
<evidence type="ECO:0000313" key="4">
    <source>
        <dbReference type="EMBL" id="ALC21962.1"/>
    </source>
</evidence>
<dbReference type="RefSeq" id="WP_078951264.1">
    <property type="nucleotide sequence ID" value="NZ_CP011340.1"/>
</dbReference>
<gene>
    <name evidence="4" type="ORF">SPRI_3656</name>
</gene>
<organism evidence="4">
    <name type="scientific">Streptomyces pristinaespiralis</name>
    <dbReference type="NCBI Taxonomy" id="38300"/>
    <lineage>
        <taxon>Bacteria</taxon>
        <taxon>Bacillati</taxon>
        <taxon>Actinomycetota</taxon>
        <taxon>Actinomycetes</taxon>
        <taxon>Kitasatosporales</taxon>
        <taxon>Streptomycetaceae</taxon>
        <taxon>Streptomyces</taxon>
    </lineage>
</organism>
<dbReference type="InterPro" id="IPR050248">
    <property type="entry name" value="Polysacc_deacetylase_ArnD"/>
</dbReference>
<dbReference type="GO" id="GO:0016798">
    <property type="term" value="F:hydrolase activity, acting on glycosyl bonds"/>
    <property type="evidence" value="ECO:0007669"/>
    <property type="project" value="UniProtKB-KW"/>
</dbReference>
<feature type="chain" id="PRO_5005792591" evidence="2">
    <location>
        <begin position="46"/>
        <end position="247"/>
    </location>
</feature>
<dbReference type="InterPro" id="IPR002509">
    <property type="entry name" value="NODB_dom"/>
</dbReference>
<feature type="signal peptide" evidence="2">
    <location>
        <begin position="1"/>
        <end position="45"/>
    </location>
</feature>
<name>A0A0M4DSS1_STRPR</name>
<feature type="domain" description="NodB homology" evidence="3">
    <location>
        <begin position="61"/>
        <end position="241"/>
    </location>
</feature>
<dbReference type="SUPFAM" id="SSF88713">
    <property type="entry name" value="Glycoside hydrolase/deacetylase"/>
    <property type="match status" value="1"/>
</dbReference>
<dbReference type="EMBL" id="CP011340">
    <property type="protein sequence ID" value="ALC21962.1"/>
    <property type="molecule type" value="Genomic_DNA"/>
</dbReference>
<dbReference type="AlphaFoldDB" id="A0A0M4DSS1"/>
<keyword evidence="4" id="KW-0119">Carbohydrate metabolism</keyword>
<keyword evidence="4" id="KW-0378">Hydrolase</keyword>
<evidence type="ECO:0000259" key="3">
    <source>
        <dbReference type="PROSITE" id="PS51677"/>
    </source>
</evidence>
<evidence type="ECO:0000256" key="2">
    <source>
        <dbReference type="SAM" id="SignalP"/>
    </source>
</evidence>
<keyword evidence="4" id="KW-0326">Glycosidase</keyword>
<keyword evidence="4" id="KW-0624">Polysaccharide degradation</keyword>
<feature type="region of interest" description="Disordered" evidence="1">
    <location>
        <begin position="1"/>
        <end position="20"/>
    </location>
</feature>
<accession>A0A0M4DSS1</accession>
<keyword evidence="4" id="KW-0858">Xylan degradation</keyword>
<evidence type="ECO:0000256" key="1">
    <source>
        <dbReference type="SAM" id="MobiDB-lite"/>
    </source>
</evidence>
<dbReference type="KEGG" id="spri:SPRI_3656"/>
<dbReference type="GO" id="GO:0016810">
    <property type="term" value="F:hydrolase activity, acting on carbon-nitrogen (but not peptide) bonds"/>
    <property type="evidence" value="ECO:0007669"/>
    <property type="project" value="InterPro"/>
</dbReference>
<sequence>MTTSPNTAPGSVPPRTRLPRRPRLAPLLLAGGVCLGALVTAPAQAARADAGIVDSTRHGGKTVALTFDDGPDPDDTARLLQVLRKHHVKAVFCLWGDHVREHPELVREIVAGGHTLCNHSMHHDDLAGRSPEEIRADLERTNAEIRRAAPGVRIPYFRAPYGSWGKSPEVAAGLGMQPLGWRLAIGDWEPPGTDELVRRIQEGVTPGAVVLLHDGGGDRSRTVAAVDRIIPLLRADGWRFDKPARRG</sequence>
<dbReference type="GeneID" id="97235317"/>
<proteinExistence type="predicted"/>
<dbReference type="InterPro" id="IPR011330">
    <property type="entry name" value="Glyco_hydro/deAcase_b/a-brl"/>
</dbReference>
<dbReference type="PATRIC" id="fig|38300.4.peg.3837"/>
<keyword evidence="2" id="KW-0732">Signal</keyword>
<dbReference type="STRING" id="38300.SPRI_3656"/>
<dbReference type="GO" id="GO:0045493">
    <property type="term" value="P:xylan catabolic process"/>
    <property type="evidence" value="ECO:0007669"/>
    <property type="project" value="UniProtKB-KW"/>
</dbReference>
<evidence type="ECO:0000313" key="5">
    <source>
        <dbReference type="Proteomes" id="UP000060513"/>
    </source>
</evidence>
<dbReference type="PROSITE" id="PS51677">
    <property type="entry name" value="NODB"/>
    <property type="match status" value="1"/>
</dbReference>
<reference evidence="4 5" key="1">
    <citation type="submission" date="2015-08" db="EMBL/GenBank/DDBJ databases">
        <title>Genome sequence of the pristinamycin over-producing bacterium Streptomyces pristinaespiralis HCCB10218.</title>
        <authorList>
            <person name="Tian J."/>
            <person name="Yang J."/>
            <person name="Li L."/>
            <person name="Ruan L."/>
            <person name="Wei W."/>
            <person name="Zheng G."/>
            <person name="Wei Z."/>
            <person name="Yang S."/>
            <person name="Ge M."/>
            <person name="Jiang W."/>
            <person name="Lu Y."/>
        </authorList>
    </citation>
    <scope>NUCLEOTIDE SEQUENCE [LARGE SCALE GENOMIC DNA]</scope>
    <source>
        <strain evidence="4 5">HCCB 10218</strain>
    </source>
</reference>
<dbReference type="PANTHER" id="PTHR10587">
    <property type="entry name" value="GLYCOSYL TRANSFERASE-RELATED"/>
    <property type="match status" value="1"/>
</dbReference>